<dbReference type="EMBL" id="JADOXO010000043">
    <property type="protein sequence ID" value="KAF9817404.1"/>
    <property type="molecule type" value="Genomic_DNA"/>
</dbReference>
<dbReference type="AlphaFoldDB" id="A0A8H7P5U0"/>
<gene>
    <name evidence="1" type="ORF">IEO21_03458</name>
</gene>
<dbReference type="Proteomes" id="UP000639403">
    <property type="component" value="Unassembled WGS sequence"/>
</dbReference>
<accession>A0A8H7P5U0</accession>
<evidence type="ECO:0000313" key="1">
    <source>
        <dbReference type="EMBL" id="KAF9817404.1"/>
    </source>
</evidence>
<proteinExistence type="predicted"/>
<protein>
    <submittedName>
        <fullName evidence="1">Uncharacterized protein</fullName>
    </submittedName>
</protein>
<sequence length="183" mass="20192">MSGNPSCDLPTSTKLHRLQELARSWRDMRFPPGICFPVASGVYAFSAGVFAQVNSTRVSREERRWTVKPTGIVGLIVGICLDPSQDLLIVAEQPRLSQASSQWKFHFLSLTGPGTPHPLASEPFLSYAPSYCVRVLSLHIEGDIFGIFMISTRHIWYWKSPSVQLDVSGVCLVGCNPPVMLSS</sequence>
<reference evidence="1" key="1">
    <citation type="submission" date="2020-11" db="EMBL/GenBank/DDBJ databases">
        <authorList>
            <person name="Koelle M."/>
            <person name="Horta M.A.C."/>
            <person name="Nowrousian M."/>
            <person name="Ohm R.A."/>
            <person name="Benz P."/>
            <person name="Pilgard A."/>
        </authorList>
    </citation>
    <scope>NUCLEOTIDE SEQUENCE</scope>
    <source>
        <strain evidence="1">FPRL280</strain>
    </source>
</reference>
<comment type="caution">
    <text evidence="1">The sequence shown here is derived from an EMBL/GenBank/DDBJ whole genome shotgun (WGS) entry which is preliminary data.</text>
</comment>
<reference evidence="1" key="2">
    <citation type="journal article" name="Front. Microbiol.">
        <title>Degradative Capacity of Two Strains of Rhodonia placenta: From Phenotype to Genotype.</title>
        <authorList>
            <person name="Kolle M."/>
            <person name="Horta M.A.C."/>
            <person name="Nowrousian M."/>
            <person name="Ohm R.A."/>
            <person name="Benz J.P."/>
            <person name="Pilgard A."/>
        </authorList>
    </citation>
    <scope>NUCLEOTIDE SEQUENCE</scope>
    <source>
        <strain evidence="1">FPRL280</strain>
    </source>
</reference>
<evidence type="ECO:0000313" key="2">
    <source>
        <dbReference type="Proteomes" id="UP000639403"/>
    </source>
</evidence>
<name>A0A8H7P5U0_9APHY</name>
<organism evidence="1 2">
    <name type="scientific">Rhodonia placenta</name>
    <dbReference type="NCBI Taxonomy" id="104341"/>
    <lineage>
        <taxon>Eukaryota</taxon>
        <taxon>Fungi</taxon>
        <taxon>Dikarya</taxon>
        <taxon>Basidiomycota</taxon>
        <taxon>Agaricomycotina</taxon>
        <taxon>Agaricomycetes</taxon>
        <taxon>Polyporales</taxon>
        <taxon>Adustoporiaceae</taxon>
        <taxon>Rhodonia</taxon>
    </lineage>
</organism>